<dbReference type="InterPro" id="IPR005149">
    <property type="entry name" value="Tscrpt_reg_PadR_N"/>
</dbReference>
<proteinExistence type="predicted"/>
<accession>A0A1F6FFW5</accession>
<dbReference type="InterPro" id="IPR036388">
    <property type="entry name" value="WH-like_DNA-bd_sf"/>
</dbReference>
<evidence type="ECO:0000313" key="2">
    <source>
        <dbReference type="EMBL" id="OGG84752.1"/>
    </source>
</evidence>
<dbReference type="EMBL" id="MFMM01000001">
    <property type="protein sequence ID" value="OGG84752.1"/>
    <property type="molecule type" value="Genomic_DNA"/>
</dbReference>
<comment type="caution">
    <text evidence="2">The sequence shown here is derived from an EMBL/GenBank/DDBJ whole genome shotgun (WGS) entry which is preliminary data.</text>
</comment>
<sequence>MSEEKQEYNVENAKSQMRKGFLEFPVLLIIGAKPTYAPDILKQLKNANLLVVEGTLYPLLSRLKRSGLVGYEWLESPSGPPRKMYTITLEGKEVLQQLETSWRSLDTSVNTLINHYEKSN</sequence>
<reference evidence="2 3" key="1">
    <citation type="journal article" date="2016" name="Nat. Commun.">
        <title>Thousands of microbial genomes shed light on interconnected biogeochemical processes in an aquifer system.</title>
        <authorList>
            <person name="Anantharaman K."/>
            <person name="Brown C.T."/>
            <person name="Hug L.A."/>
            <person name="Sharon I."/>
            <person name="Castelle C.J."/>
            <person name="Probst A.J."/>
            <person name="Thomas B.C."/>
            <person name="Singh A."/>
            <person name="Wilkins M.J."/>
            <person name="Karaoz U."/>
            <person name="Brodie E.L."/>
            <person name="Williams K.H."/>
            <person name="Hubbard S.S."/>
            <person name="Banfield J.F."/>
        </authorList>
    </citation>
    <scope>NUCLEOTIDE SEQUENCE [LARGE SCALE GENOMIC DNA]</scope>
</reference>
<dbReference type="InterPro" id="IPR052509">
    <property type="entry name" value="Metal_resp_DNA-bind_regulator"/>
</dbReference>
<feature type="domain" description="Transcription regulator PadR N-terminal" evidence="1">
    <location>
        <begin position="26"/>
        <end position="96"/>
    </location>
</feature>
<dbReference type="Gene3D" id="1.10.10.10">
    <property type="entry name" value="Winged helix-like DNA-binding domain superfamily/Winged helix DNA-binding domain"/>
    <property type="match status" value="1"/>
</dbReference>
<dbReference type="PANTHER" id="PTHR33169">
    <property type="entry name" value="PADR-FAMILY TRANSCRIPTIONAL REGULATOR"/>
    <property type="match status" value="1"/>
</dbReference>
<dbReference type="PANTHER" id="PTHR33169:SF14">
    <property type="entry name" value="TRANSCRIPTIONAL REGULATOR RV3488"/>
    <property type="match status" value="1"/>
</dbReference>
<dbReference type="STRING" id="1798525.A3G90_01545"/>
<evidence type="ECO:0000313" key="3">
    <source>
        <dbReference type="Proteomes" id="UP000177325"/>
    </source>
</evidence>
<evidence type="ECO:0000259" key="1">
    <source>
        <dbReference type="Pfam" id="PF03551"/>
    </source>
</evidence>
<name>A0A1F6FFW5_9BACT</name>
<dbReference type="AlphaFoldDB" id="A0A1F6FFW5"/>
<dbReference type="InterPro" id="IPR036390">
    <property type="entry name" value="WH_DNA-bd_sf"/>
</dbReference>
<organism evidence="2 3">
    <name type="scientific">Candidatus Kaiserbacteria bacterium RIFCSPLOWO2_12_FULL_45_26</name>
    <dbReference type="NCBI Taxonomy" id="1798525"/>
    <lineage>
        <taxon>Bacteria</taxon>
        <taxon>Candidatus Kaiseribacteriota</taxon>
    </lineage>
</organism>
<gene>
    <name evidence="2" type="ORF">A3G90_01545</name>
</gene>
<protein>
    <submittedName>
        <fullName evidence="2">PadR family transcriptional regulator</fullName>
    </submittedName>
</protein>
<dbReference type="SUPFAM" id="SSF46785">
    <property type="entry name" value="Winged helix' DNA-binding domain"/>
    <property type="match status" value="1"/>
</dbReference>
<dbReference type="Pfam" id="PF03551">
    <property type="entry name" value="PadR"/>
    <property type="match status" value="1"/>
</dbReference>
<dbReference type="Proteomes" id="UP000177325">
    <property type="component" value="Unassembled WGS sequence"/>
</dbReference>